<reference evidence="4 5" key="1">
    <citation type="submission" date="2019-09" db="EMBL/GenBank/DDBJ databases">
        <title>Phylogeny of genus Pseudoclavibacter and closely related genus.</title>
        <authorList>
            <person name="Li Y."/>
        </authorList>
    </citation>
    <scope>NUCLEOTIDE SEQUENCE [LARGE SCALE GENOMIC DNA]</scope>
    <source>
        <strain evidence="4 5">DSM 23821</strain>
    </source>
</reference>
<sequence>MARRPTTTDRRHRAATAGSGSERRPVPRPSSATILMLVAVLLGVAVLAPTVTQLIEQRQRISDLQQSLTQTQQNIDALTLEQARWTDPAYVQAQARGRLLFVKPGETNYLVVDSAPTAAPTQPTSVSVEQHETESNWLQTFTQSVVASGTTNTPADEGEVK</sequence>
<dbReference type="EMBL" id="WBJZ01000007">
    <property type="protein sequence ID" value="KAB1657942.1"/>
    <property type="molecule type" value="Genomic_DNA"/>
</dbReference>
<proteinExistence type="predicted"/>
<dbReference type="Pfam" id="PF04977">
    <property type="entry name" value="DivIC"/>
    <property type="match status" value="1"/>
</dbReference>
<keyword evidence="5" id="KW-1185">Reference proteome</keyword>
<gene>
    <name evidence="4" type="ORF">F8O01_06615</name>
</gene>
<dbReference type="RefSeq" id="WP_158040099.1">
    <property type="nucleotide sequence ID" value="NZ_JACCFV010000001.1"/>
</dbReference>
<feature type="coiled-coil region" evidence="1">
    <location>
        <begin position="54"/>
        <end position="81"/>
    </location>
</feature>
<evidence type="ECO:0000256" key="3">
    <source>
        <dbReference type="SAM" id="Phobius"/>
    </source>
</evidence>
<name>A0A7J5BUF2_9MICO</name>
<keyword evidence="3" id="KW-1133">Transmembrane helix</keyword>
<dbReference type="InterPro" id="IPR007060">
    <property type="entry name" value="FtsL/DivIC"/>
</dbReference>
<keyword evidence="3" id="KW-0812">Transmembrane</keyword>
<evidence type="ECO:0000256" key="2">
    <source>
        <dbReference type="SAM" id="MobiDB-lite"/>
    </source>
</evidence>
<feature type="transmembrane region" description="Helical" evidence="3">
    <location>
        <begin position="34"/>
        <end position="55"/>
    </location>
</feature>
<evidence type="ECO:0000313" key="4">
    <source>
        <dbReference type="EMBL" id="KAB1657942.1"/>
    </source>
</evidence>
<evidence type="ECO:0000313" key="5">
    <source>
        <dbReference type="Proteomes" id="UP000467240"/>
    </source>
</evidence>
<feature type="region of interest" description="Disordered" evidence="2">
    <location>
        <begin position="1"/>
        <end position="28"/>
    </location>
</feature>
<dbReference type="AlphaFoldDB" id="A0A7J5BUF2"/>
<keyword evidence="3" id="KW-0472">Membrane</keyword>
<dbReference type="OrthoDB" id="5187715at2"/>
<accession>A0A7J5BUF2</accession>
<keyword evidence="1" id="KW-0175">Coiled coil</keyword>
<comment type="caution">
    <text evidence="4">The sequence shown here is derived from an EMBL/GenBank/DDBJ whole genome shotgun (WGS) entry which is preliminary data.</text>
</comment>
<organism evidence="4 5">
    <name type="scientific">Pseudoclavibacter chungangensis</name>
    <dbReference type="NCBI Taxonomy" id="587635"/>
    <lineage>
        <taxon>Bacteria</taxon>
        <taxon>Bacillati</taxon>
        <taxon>Actinomycetota</taxon>
        <taxon>Actinomycetes</taxon>
        <taxon>Micrococcales</taxon>
        <taxon>Microbacteriaceae</taxon>
        <taxon>Pseudoclavibacter</taxon>
    </lineage>
</organism>
<protein>
    <submittedName>
        <fullName evidence="4">Septum formation initiator family protein</fullName>
    </submittedName>
</protein>
<evidence type="ECO:0000256" key="1">
    <source>
        <dbReference type="SAM" id="Coils"/>
    </source>
</evidence>
<dbReference type="Proteomes" id="UP000467240">
    <property type="component" value="Unassembled WGS sequence"/>
</dbReference>